<accession>A0A183FIS0</accession>
<organism evidence="2 3">
    <name type="scientific">Heligmosomoides polygyrus</name>
    <name type="common">Parasitic roundworm</name>
    <dbReference type="NCBI Taxonomy" id="6339"/>
    <lineage>
        <taxon>Eukaryota</taxon>
        <taxon>Metazoa</taxon>
        <taxon>Ecdysozoa</taxon>
        <taxon>Nematoda</taxon>
        <taxon>Chromadorea</taxon>
        <taxon>Rhabditida</taxon>
        <taxon>Rhabditina</taxon>
        <taxon>Rhabditomorpha</taxon>
        <taxon>Strongyloidea</taxon>
        <taxon>Heligmosomidae</taxon>
        <taxon>Heligmosomoides</taxon>
    </lineage>
</organism>
<dbReference type="AlphaFoldDB" id="A0A183FIS0"/>
<sequence length="133" mass="14957">MALLIGIRTALSFSELEQKPPFLQAELEREGIDTVDELEDEEEGPNEWWDGLKKACENGLDTLIANGIFSMHPNPREKNGQLYTIHGVCNGKVNVPLLYAITNKKTEIIYATIWTMLKGAIDSAMEHVFNPRV</sequence>
<evidence type="ECO:0000313" key="2">
    <source>
        <dbReference type="Proteomes" id="UP000050761"/>
    </source>
</evidence>
<evidence type="ECO:0000313" key="1">
    <source>
        <dbReference type="EMBL" id="VDO69861.1"/>
    </source>
</evidence>
<dbReference type="Proteomes" id="UP000050761">
    <property type="component" value="Unassembled WGS sequence"/>
</dbReference>
<protein>
    <submittedName>
        <fullName evidence="3">DDE_Tnp_1_7 domain-containing protein</fullName>
    </submittedName>
</protein>
<dbReference type="OrthoDB" id="5864342at2759"/>
<gene>
    <name evidence="1" type="ORF">HPBE_LOCUS6825</name>
</gene>
<proteinExistence type="predicted"/>
<reference evidence="1 2" key="1">
    <citation type="submission" date="2018-11" db="EMBL/GenBank/DDBJ databases">
        <authorList>
            <consortium name="Pathogen Informatics"/>
        </authorList>
    </citation>
    <scope>NUCLEOTIDE SEQUENCE [LARGE SCALE GENOMIC DNA]</scope>
</reference>
<reference evidence="3" key="2">
    <citation type="submission" date="2019-09" db="UniProtKB">
        <authorList>
            <consortium name="WormBaseParasite"/>
        </authorList>
    </citation>
    <scope>IDENTIFICATION</scope>
</reference>
<dbReference type="EMBL" id="UZAH01025749">
    <property type="protein sequence ID" value="VDO69861.1"/>
    <property type="molecule type" value="Genomic_DNA"/>
</dbReference>
<accession>A0A3P7X778</accession>
<keyword evidence="2" id="KW-1185">Reference proteome</keyword>
<name>A0A183FIS0_HELPZ</name>
<evidence type="ECO:0000313" key="3">
    <source>
        <dbReference type="WBParaSite" id="HPBE_0000682401-mRNA-1"/>
    </source>
</evidence>
<dbReference type="WBParaSite" id="HPBE_0000682401-mRNA-1">
    <property type="protein sequence ID" value="HPBE_0000682401-mRNA-1"/>
    <property type="gene ID" value="HPBE_0000682401"/>
</dbReference>